<comment type="subcellular location">
    <subcellularLocation>
        <location evidence="1">Membrane</location>
        <topology evidence="1">Single-pass type I membrane protein</topology>
    </subcellularLocation>
</comment>
<feature type="compositionally biased region" description="Low complexity" evidence="13">
    <location>
        <begin position="289"/>
        <end position="299"/>
    </location>
</feature>
<dbReference type="InterPro" id="IPR001611">
    <property type="entry name" value="Leu-rich_rpt"/>
</dbReference>
<evidence type="ECO:0000256" key="4">
    <source>
        <dbReference type="ARBA" id="ARBA00022692"/>
    </source>
</evidence>
<dbReference type="Pfam" id="PF07714">
    <property type="entry name" value="PK_Tyr_Ser-Thr"/>
    <property type="match status" value="1"/>
</dbReference>
<dbReference type="KEGG" id="jre:109011276"/>
<name>A0A2I4GVL5_JUGRE</name>
<dbReference type="STRING" id="51240.A0A2I4GVL5"/>
<accession>A0A2I4GVL5</accession>
<organism evidence="17 18">
    <name type="scientific">Juglans regia</name>
    <name type="common">English walnut</name>
    <dbReference type="NCBI Taxonomy" id="51240"/>
    <lineage>
        <taxon>Eukaryota</taxon>
        <taxon>Viridiplantae</taxon>
        <taxon>Streptophyta</taxon>
        <taxon>Embryophyta</taxon>
        <taxon>Tracheophyta</taxon>
        <taxon>Spermatophyta</taxon>
        <taxon>Magnoliopsida</taxon>
        <taxon>eudicotyledons</taxon>
        <taxon>Gunneridae</taxon>
        <taxon>Pentapetalae</taxon>
        <taxon>rosids</taxon>
        <taxon>fabids</taxon>
        <taxon>Fagales</taxon>
        <taxon>Juglandaceae</taxon>
        <taxon>Juglans</taxon>
    </lineage>
</organism>
<keyword evidence="7" id="KW-0547">Nucleotide-binding</keyword>
<evidence type="ECO:0000256" key="2">
    <source>
        <dbReference type="ARBA" id="ARBA00022553"/>
    </source>
</evidence>
<keyword evidence="11" id="KW-0675">Receptor</keyword>
<dbReference type="InterPro" id="IPR000719">
    <property type="entry name" value="Prot_kinase_dom"/>
</dbReference>
<feature type="domain" description="Protein kinase" evidence="16">
    <location>
        <begin position="403"/>
        <end position="678"/>
    </location>
</feature>
<evidence type="ECO:0000256" key="9">
    <source>
        <dbReference type="ARBA" id="ARBA00022989"/>
    </source>
</evidence>
<evidence type="ECO:0000256" key="1">
    <source>
        <dbReference type="ARBA" id="ARBA00004479"/>
    </source>
</evidence>
<dbReference type="InterPro" id="IPR001245">
    <property type="entry name" value="Ser-Thr/Tyr_kinase_cat_dom"/>
</dbReference>
<dbReference type="OrthoDB" id="1394818at2759"/>
<feature type="region of interest" description="Disordered" evidence="13">
    <location>
        <begin position="261"/>
        <end position="302"/>
    </location>
</feature>
<keyword evidence="12" id="KW-0325">Glycoprotein</keyword>
<evidence type="ECO:0000256" key="15">
    <source>
        <dbReference type="SAM" id="SignalP"/>
    </source>
</evidence>
<dbReference type="Pfam" id="PF13855">
    <property type="entry name" value="LRR_8"/>
    <property type="match status" value="2"/>
</dbReference>
<dbReference type="SUPFAM" id="SSF56112">
    <property type="entry name" value="Protein kinase-like (PK-like)"/>
    <property type="match status" value="1"/>
</dbReference>
<dbReference type="RefSeq" id="XP_018847944.2">
    <property type="nucleotide sequence ID" value="XM_018992399.2"/>
</dbReference>
<keyword evidence="9 14" id="KW-1133">Transmembrane helix</keyword>
<keyword evidence="8" id="KW-0067">ATP-binding</keyword>
<keyword evidence="10 14" id="KW-0472">Membrane</keyword>
<keyword evidence="4 14" id="KW-0812">Transmembrane</keyword>
<dbReference type="Gene3D" id="1.10.510.10">
    <property type="entry name" value="Transferase(Phosphotransferase) domain 1"/>
    <property type="match status" value="2"/>
</dbReference>
<dbReference type="Gene3D" id="3.80.10.10">
    <property type="entry name" value="Ribonuclease Inhibitor"/>
    <property type="match status" value="2"/>
</dbReference>
<evidence type="ECO:0000313" key="19">
    <source>
        <dbReference type="RefSeq" id="XP_035544808.1"/>
    </source>
</evidence>
<dbReference type="PANTHER" id="PTHR48006">
    <property type="entry name" value="LEUCINE-RICH REPEAT-CONTAINING PROTEIN DDB_G0281931-RELATED"/>
    <property type="match status" value="1"/>
</dbReference>
<evidence type="ECO:0000256" key="10">
    <source>
        <dbReference type="ARBA" id="ARBA00023136"/>
    </source>
</evidence>
<keyword evidence="17" id="KW-1185">Reference proteome</keyword>
<evidence type="ECO:0000256" key="6">
    <source>
        <dbReference type="ARBA" id="ARBA00022737"/>
    </source>
</evidence>
<dbReference type="FunFam" id="3.80.10.10:FF:001678">
    <property type="entry name" value="Calmodulin-binding receptor kinase CaMRLK"/>
    <property type="match status" value="1"/>
</dbReference>
<feature type="compositionally biased region" description="Polar residues" evidence="13">
    <location>
        <begin position="261"/>
        <end position="278"/>
    </location>
</feature>
<evidence type="ECO:0000259" key="16">
    <source>
        <dbReference type="PROSITE" id="PS50011"/>
    </source>
</evidence>
<evidence type="ECO:0000256" key="13">
    <source>
        <dbReference type="SAM" id="MobiDB-lite"/>
    </source>
</evidence>
<keyword evidence="6" id="KW-0677">Repeat</keyword>
<evidence type="ECO:0000256" key="7">
    <source>
        <dbReference type="ARBA" id="ARBA00022741"/>
    </source>
</evidence>
<feature type="chain" id="PRO_5044574418" evidence="15">
    <location>
        <begin position="20"/>
        <end position="705"/>
    </location>
</feature>
<dbReference type="GO" id="GO:0005524">
    <property type="term" value="F:ATP binding"/>
    <property type="evidence" value="ECO:0007669"/>
    <property type="project" value="UniProtKB-KW"/>
</dbReference>
<evidence type="ECO:0000256" key="12">
    <source>
        <dbReference type="ARBA" id="ARBA00023180"/>
    </source>
</evidence>
<keyword evidence="5 15" id="KW-0732">Signal</keyword>
<evidence type="ECO:0000256" key="11">
    <source>
        <dbReference type="ARBA" id="ARBA00023170"/>
    </source>
</evidence>
<evidence type="ECO:0000256" key="3">
    <source>
        <dbReference type="ARBA" id="ARBA00022614"/>
    </source>
</evidence>
<dbReference type="Pfam" id="PF00560">
    <property type="entry name" value="LRR_1"/>
    <property type="match status" value="1"/>
</dbReference>
<dbReference type="InterPro" id="IPR051824">
    <property type="entry name" value="LRR_Rcpt-Like_S/T_Kinase"/>
</dbReference>
<evidence type="ECO:0000256" key="8">
    <source>
        <dbReference type="ARBA" id="ARBA00022840"/>
    </source>
</evidence>
<gene>
    <name evidence="18 19" type="primary">LOC109011276</name>
</gene>
<feature type="transmembrane region" description="Helical" evidence="14">
    <location>
        <begin position="306"/>
        <end position="330"/>
    </location>
</feature>
<protein>
    <submittedName>
        <fullName evidence="18 19">Calmodulin-binding receptor kinase CaMRLK-like</fullName>
    </submittedName>
</protein>
<feature type="signal peptide" evidence="15">
    <location>
        <begin position="1"/>
        <end position="19"/>
    </location>
</feature>
<dbReference type="InterPro" id="IPR003591">
    <property type="entry name" value="Leu-rich_rpt_typical-subtyp"/>
</dbReference>
<dbReference type="Gene3D" id="3.30.200.20">
    <property type="entry name" value="Phosphorylase Kinase, domain 1"/>
    <property type="match status" value="1"/>
</dbReference>
<keyword evidence="2" id="KW-0597">Phosphoprotein</keyword>
<dbReference type="GO" id="GO:0004672">
    <property type="term" value="F:protein kinase activity"/>
    <property type="evidence" value="ECO:0000318"/>
    <property type="project" value="GO_Central"/>
</dbReference>
<keyword evidence="3" id="KW-0433">Leucine-rich repeat</keyword>
<dbReference type="InterPro" id="IPR032675">
    <property type="entry name" value="LRR_dom_sf"/>
</dbReference>
<dbReference type="GO" id="GO:0045088">
    <property type="term" value="P:regulation of innate immune response"/>
    <property type="evidence" value="ECO:0000318"/>
    <property type="project" value="GO_Central"/>
</dbReference>
<dbReference type="RefSeq" id="XP_035544808.1">
    <property type="nucleotide sequence ID" value="XM_035688915.1"/>
</dbReference>
<evidence type="ECO:0000256" key="5">
    <source>
        <dbReference type="ARBA" id="ARBA00022729"/>
    </source>
</evidence>
<dbReference type="AlphaFoldDB" id="A0A2I4GVL5"/>
<evidence type="ECO:0000313" key="17">
    <source>
        <dbReference type="Proteomes" id="UP000235220"/>
    </source>
</evidence>
<proteinExistence type="predicted"/>
<dbReference type="PANTHER" id="PTHR48006:SF10">
    <property type="entry name" value="CALMODULIN-BINDING RECEPTOR KINASE CAMRLK"/>
    <property type="match status" value="1"/>
</dbReference>
<dbReference type="PROSITE" id="PS50011">
    <property type="entry name" value="PROTEIN_KINASE_DOM"/>
    <property type="match status" value="1"/>
</dbReference>
<dbReference type="GeneID" id="109011276"/>
<dbReference type="SMART" id="SM00369">
    <property type="entry name" value="LRR_TYP"/>
    <property type="match status" value="2"/>
</dbReference>
<dbReference type="GO" id="GO:0016020">
    <property type="term" value="C:membrane"/>
    <property type="evidence" value="ECO:0007669"/>
    <property type="project" value="UniProtKB-SubCell"/>
</dbReference>
<reference evidence="18 19" key="1">
    <citation type="submission" date="2025-04" db="UniProtKB">
        <authorList>
            <consortium name="RefSeq"/>
        </authorList>
    </citation>
    <scope>IDENTIFICATION</scope>
    <source>
        <tissue evidence="18 19">Leaves</tissue>
    </source>
</reference>
<sequence length="705" mass="78656">MKTFCRFLVVFSLVVLVESACNSTDQELVFKAFKSVNGFNRSWFQSADWNCSRPHITEIRLPSRNLSGIISWRFLGNMSQLRILDVSGNSLQGSVPGWFWSLSSLAYVNLSKNRFGGSIGFEPTMRNGSFSSVQMLNLSSNRFTNLVRLGGYPELRVLDLSRNNFRALPSGFANLTKLVHLKISSCKISGNVKPISVLRSLKYLDVSNNSMNGTFPFDFPPLGMLNFLNISLNNFTLVVDPDKYRRFEKSSFIHSGTSIFNPSKTPSIDHVQPQSKTPPHSRRPVQKHNPLNKNSSTKNPKSKNKALVLGLSCASASVFVFMAICLGLLYRRNRLARQNKWAISKPVQLPFKYEKSGPFSFETESGTSWVADIKEPTSAPVVMFEKPLMNLTFKDLIAVTSHFGKESQLAEGRSGPVYRAILPGEIHVAIKVLENARDVDHDDAVSLFEDLSRLKHPNLLPLSGYCIAGKEKLILYEYMSNGNLHRWLHELPTGEPNVEDWSGDTWELHHASGSQLSSPEKLVWLTRHRIAVGIARGLAFLHHAGSKPVVHGRLVAANVLLSESFEPRIMDFGFGNMRTQDAGQWSTETDVYCFGVVLMELLTGRVGSVETVVWVRRLVREGVGARALDPRVRLGGEELVREMVESLRVAYLCTSESPGKRPTMQQALGLLKDIHPAHGADLTHLDPVLSQRIKPRDNGVPPSCT</sequence>
<dbReference type="InterPro" id="IPR011009">
    <property type="entry name" value="Kinase-like_dom_sf"/>
</dbReference>
<evidence type="ECO:0000313" key="18">
    <source>
        <dbReference type="RefSeq" id="XP_018847944.2"/>
    </source>
</evidence>
<dbReference type="SUPFAM" id="SSF52058">
    <property type="entry name" value="L domain-like"/>
    <property type="match status" value="1"/>
</dbReference>
<dbReference type="FunFam" id="3.30.200.20:FF:000466">
    <property type="entry name" value="Putative LRR receptor-like serine/threonine-protein kinase"/>
    <property type="match status" value="1"/>
</dbReference>
<evidence type="ECO:0000256" key="14">
    <source>
        <dbReference type="SAM" id="Phobius"/>
    </source>
</evidence>
<dbReference type="Proteomes" id="UP000235220">
    <property type="component" value="Chromosome 3"/>
</dbReference>